<evidence type="ECO:0000313" key="2">
    <source>
        <dbReference type="Proteomes" id="UP001209878"/>
    </source>
</evidence>
<proteinExistence type="predicted"/>
<keyword evidence="2" id="KW-1185">Reference proteome</keyword>
<protein>
    <submittedName>
        <fullName evidence="1">Uncharacterized protein</fullName>
    </submittedName>
</protein>
<dbReference type="Proteomes" id="UP001209878">
    <property type="component" value="Unassembled WGS sequence"/>
</dbReference>
<evidence type="ECO:0000313" key="1">
    <source>
        <dbReference type="EMBL" id="KAK2181429.1"/>
    </source>
</evidence>
<accession>A0AAD9L148</accession>
<gene>
    <name evidence="1" type="ORF">NP493_399g02020</name>
</gene>
<comment type="caution">
    <text evidence="1">The sequence shown here is derived from an EMBL/GenBank/DDBJ whole genome shotgun (WGS) entry which is preliminary data.</text>
</comment>
<reference evidence="1" key="1">
    <citation type="journal article" date="2023" name="Mol. Biol. Evol.">
        <title>Third-Generation Sequencing Reveals the Adaptive Role of the Epigenome in Three Deep-Sea Polychaetes.</title>
        <authorList>
            <person name="Perez M."/>
            <person name="Aroh O."/>
            <person name="Sun Y."/>
            <person name="Lan Y."/>
            <person name="Juniper S.K."/>
            <person name="Young C.R."/>
            <person name="Angers B."/>
            <person name="Qian P.Y."/>
        </authorList>
    </citation>
    <scope>NUCLEOTIDE SEQUENCE</scope>
    <source>
        <strain evidence="1">R07B-5</strain>
    </source>
</reference>
<sequence length="135" mass="15265">MPPKKGKKTKEKKAAKTGPTDAGQLVERLLSVYEKRCVAMQGLPCMALCQTMRQNIEANTLLVRFIVQGERAVIGGRPLLTLEPLLRALRDTRYVFIQDLRIWNVIMPYEMVASVVRALDDMVKVQTIITCHVIL</sequence>
<organism evidence="1 2">
    <name type="scientific">Ridgeia piscesae</name>
    <name type="common">Tubeworm</name>
    <dbReference type="NCBI Taxonomy" id="27915"/>
    <lineage>
        <taxon>Eukaryota</taxon>
        <taxon>Metazoa</taxon>
        <taxon>Spiralia</taxon>
        <taxon>Lophotrochozoa</taxon>
        <taxon>Annelida</taxon>
        <taxon>Polychaeta</taxon>
        <taxon>Sedentaria</taxon>
        <taxon>Canalipalpata</taxon>
        <taxon>Sabellida</taxon>
        <taxon>Siboglinidae</taxon>
        <taxon>Ridgeia</taxon>
    </lineage>
</organism>
<name>A0AAD9L148_RIDPI</name>
<dbReference type="EMBL" id="JAODUO010000399">
    <property type="protein sequence ID" value="KAK2181429.1"/>
    <property type="molecule type" value="Genomic_DNA"/>
</dbReference>
<dbReference type="AlphaFoldDB" id="A0AAD9L148"/>